<dbReference type="InterPro" id="IPR036526">
    <property type="entry name" value="C-N_Hydrolase_sf"/>
</dbReference>
<protein>
    <recommendedName>
        <fullName evidence="3">CN hydrolase domain-containing protein</fullName>
    </recommendedName>
</protein>
<evidence type="ECO:0008006" key="3">
    <source>
        <dbReference type="Google" id="ProtNLM"/>
    </source>
</evidence>
<dbReference type="EMBL" id="LN681225">
    <property type="protein sequence ID" value="CEK11290.1"/>
    <property type="molecule type" value="Genomic_DNA"/>
</dbReference>
<dbReference type="PATRIC" id="fig|449.7.peg.189"/>
<dbReference type="AlphaFoldDB" id="A0A0A8UQY8"/>
<evidence type="ECO:0000313" key="1">
    <source>
        <dbReference type="EMBL" id="CEK11290.1"/>
    </source>
</evidence>
<dbReference type="KEGG" id="lha:LHA_2270"/>
<keyword evidence="2" id="KW-1185">Reference proteome</keyword>
<dbReference type="HOGENOM" id="CLU_854688_0_0_6"/>
<name>A0A0A8UQY8_LEGHA</name>
<dbReference type="STRING" id="449.LHA_2270"/>
<dbReference type="SUPFAM" id="SSF56317">
    <property type="entry name" value="Carbon-nitrogen hydrolase"/>
    <property type="match status" value="1"/>
</dbReference>
<evidence type="ECO:0000313" key="2">
    <source>
        <dbReference type="Proteomes" id="UP000032803"/>
    </source>
</evidence>
<sequence>MFRPTIHAEAGVEQQKNPTGNLANLKVFVFQPDKEFYSYPFEKKLQILEERIYLAKKSLGVNCVKTGKTEATTTDKSESFWAKKKAGFFKKKTPTKDMSGQWQESSAPTAIFIAPEYLFKDFSKICFDRYYSQEQKKEFKKKLAELSLDTNMLLVPGTICWFKKTEDENYYRNTAYFFYRGDIQKYKKKYPHTCYDFDYANEGFLNLMDLRRLYFKANISDPSVKDFGLKIGVEICYDSVQGSLASYIHENNSPIDMQLIIADGAKDPIVVQQDGMFFIKVERKASDTEIGTIKLHESDNKSVKLEPALSLGSIETSDLTCFQFK</sequence>
<accession>A0A0A8UQY8</accession>
<proteinExistence type="predicted"/>
<organism evidence="1 2">
    <name type="scientific">Legionella hackeliae</name>
    <dbReference type="NCBI Taxonomy" id="449"/>
    <lineage>
        <taxon>Bacteria</taxon>
        <taxon>Pseudomonadati</taxon>
        <taxon>Pseudomonadota</taxon>
        <taxon>Gammaproteobacteria</taxon>
        <taxon>Legionellales</taxon>
        <taxon>Legionellaceae</taxon>
        <taxon>Legionella</taxon>
    </lineage>
</organism>
<dbReference type="RefSeq" id="WP_045106517.1">
    <property type="nucleotide sequence ID" value="NZ_LN681225.1"/>
</dbReference>
<reference evidence="2" key="1">
    <citation type="submission" date="2014-09" db="EMBL/GenBank/DDBJ databases">
        <authorList>
            <person name="Gomez-Valero L."/>
        </authorList>
    </citation>
    <scope>NUCLEOTIDE SEQUENCE [LARGE SCALE GENOMIC DNA]</scope>
    <source>
        <strain evidence="2">ATCC35250</strain>
    </source>
</reference>
<dbReference type="OrthoDB" id="5637022at2"/>
<dbReference type="Gene3D" id="3.60.110.10">
    <property type="entry name" value="Carbon-nitrogen hydrolase"/>
    <property type="match status" value="1"/>
</dbReference>
<gene>
    <name evidence="1" type="ORF">LHA_2270</name>
</gene>
<dbReference type="Proteomes" id="UP000032803">
    <property type="component" value="Chromosome I"/>
</dbReference>